<organism evidence="2 3">
    <name type="scientific">Trametes coccinea (strain BRFM310)</name>
    <name type="common">Pycnoporus coccineus</name>
    <dbReference type="NCBI Taxonomy" id="1353009"/>
    <lineage>
        <taxon>Eukaryota</taxon>
        <taxon>Fungi</taxon>
        <taxon>Dikarya</taxon>
        <taxon>Basidiomycota</taxon>
        <taxon>Agaricomycotina</taxon>
        <taxon>Agaricomycetes</taxon>
        <taxon>Polyporales</taxon>
        <taxon>Polyporaceae</taxon>
        <taxon>Trametes</taxon>
    </lineage>
</organism>
<protein>
    <submittedName>
        <fullName evidence="2">Uncharacterized protein</fullName>
    </submittedName>
</protein>
<feature type="region of interest" description="Disordered" evidence="1">
    <location>
        <begin position="1"/>
        <end position="26"/>
    </location>
</feature>
<evidence type="ECO:0000256" key="1">
    <source>
        <dbReference type="SAM" id="MobiDB-lite"/>
    </source>
</evidence>
<dbReference type="EMBL" id="KZ084100">
    <property type="protein sequence ID" value="OSD03385.1"/>
    <property type="molecule type" value="Genomic_DNA"/>
</dbReference>
<feature type="compositionally biased region" description="Basic residues" evidence="1">
    <location>
        <begin position="1"/>
        <end position="17"/>
    </location>
</feature>
<dbReference type="Proteomes" id="UP000193067">
    <property type="component" value="Unassembled WGS sequence"/>
</dbReference>
<sequence length="88" mass="10032">MTCASHRHTALGRRLRPSHGEARSFENLAPRRRHSWSKLAVSCMVCPIAGPQEHTLLYLPRITYTMACALSYHEDRLIPGTWSGTEER</sequence>
<dbReference type="AlphaFoldDB" id="A0A1Y2IQK0"/>
<gene>
    <name evidence="2" type="ORF">PYCCODRAFT_210813</name>
</gene>
<proteinExistence type="predicted"/>
<reference evidence="2 3" key="1">
    <citation type="journal article" date="2015" name="Biotechnol. Biofuels">
        <title>Enhanced degradation of softwood versus hardwood by the white-rot fungus Pycnoporus coccineus.</title>
        <authorList>
            <person name="Couturier M."/>
            <person name="Navarro D."/>
            <person name="Chevret D."/>
            <person name="Henrissat B."/>
            <person name="Piumi F."/>
            <person name="Ruiz-Duenas F.J."/>
            <person name="Martinez A.T."/>
            <person name="Grigoriev I.V."/>
            <person name="Riley R."/>
            <person name="Lipzen A."/>
            <person name="Berrin J.G."/>
            <person name="Master E.R."/>
            <person name="Rosso M.N."/>
        </authorList>
    </citation>
    <scope>NUCLEOTIDE SEQUENCE [LARGE SCALE GENOMIC DNA]</scope>
    <source>
        <strain evidence="2 3">BRFM310</strain>
    </source>
</reference>
<accession>A0A1Y2IQK0</accession>
<keyword evidence="3" id="KW-1185">Reference proteome</keyword>
<evidence type="ECO:0000313" key="3">
    <source>
        <dbReference type="Proteomes" id="UP000193067"/>
    </source>
</evidence>
<evidence type="ECO:0000313" key="2">
    <source>
        <dbReference type="EMBL" id="OSD03385.1"/>
    </source>
</evidence>
<name>A0A1Y2IQK0_TRAC3</name>